<dbReference type="InterPro" id="IPR051630">
    <property type="entry name" value="Corepressor-Demethylase"/>
</dbReference>
<dbReference type="SUPFAM" id="SSF48452">
    <property type="entry name" value="TPR-like"/>
    <property type="match status" value="2"/>
</dbReference>
<comment type="subcellular location">
    <subcellularLocation>
        <location evidence="1">Nucleus</location>
    </subcellularLocation>
</comment>
<feature type="repeat" description="TPR" evidence="4">
    <location>
        <begin position="101"/>
        <end position="134"/>
    </location>
</feature>
<dbReference type="Gene3D" id="1.25.40.10">
    <property type="entry name" value="Tetratricopeptide repeat domain"/>
    <property type="match status" value="2"/>
</dbReference>
<feature type="region of interest" description="Disordered" evidence="5">
    <location>
        <begin position="413"/>
        <end position="451"/>
    </location>
</feature>
<keyword evidence="7" id="KW-1185">Reference proteome</keyword>
<protein>
    <submittedName>
        <fullName evidence="6">Lysine-specific demethylase 6A isoform X1</fullName>
    </submittedName>
</protein>
<dbReference type="PANTHER" id="PTHR14017:SF28">
    <property type="entry name" value="CHROMOSOME UNDETERMINED SCAFFOLD_98, WHOLE GENOME SHOTGUN SEQUENCE"/>
    <property type="match status" value="1"/>
</dbReference>
<evidence type="ECO:0000313" key="7">
    <source>
        <dbReference type="Proteomes" id="UP001165289"/>
    </source>
</evidence>
<name>A0AAV7JZC2_9METZ</name>
<comment type="similarity">
    <text evidence="3">Belongs to the UTX family.</text>
</comment>
<evidence type="ECO:0000256" key="5">
    <source>
        <dbReference type="SAM" id="MobiDB-lite"/>
    </source>
</evidence>
<comment type="caution">
    <text evidence="6">The sequence shown here is derived from an EMBL/GenBank/DDBJ whole genome shotgun (WGS) entry which is preliminary data.</text>
</comment>
<dbReference type="SMART" id="SM00028">
    <property type="entry name" value="TPR"/>
    <property type="match status" value="6"/>
</dbReference>
<evidence type="ECO:0000256" key="2">
    <source>
        <dbReference type="ARBA" id="ARBA00023242"/>
    </source>
</evidence>
<dbReference type="PROSITE" id="PS50005">
    <property type="entry name" value="TPR"/>
    <property type="match status" value="1"/>
</dbReference>
<evidence type="ECO:0000256" key="1">
    <source>
        <dbReference type="ARBA" id="ARBA00004123"/>
    </source>
</evidence>
<dbReference type="InterPro" id="IPR011990">
    <property type="entry name" value="TPR-like_helical_dom_sf"/>
</dbReference>
<sequence length="451" mass="50863">MAVSNGPKTPSSLPSILDPYSIDSFSYEQVQASPNKQSILSSITKCVEETELKLRENNLEGLTAEIYIQLGHWNLHLREFKKTISAYNKYSIISGTRPNDTKILYGLGVANLNLNKLDQAKLQFNRILEVDDQFPKKHMIFYALGKIHKLQRNFDQSIEFFCQILCFPELRERGLFHLAHLYILKGSYQEAVHILRGLLTSNLTYETHLASGLMLQWLQLHYFASVPDNKIITPINSLNNQPGFMNYLFGRVFAQLGDTVKAFNSYKKAFESKSCSPLIWCSIGILYHQQQQALDALQAYICSLQLDPGCTPSWINLAILYEACGQNIDALLCYKNTIKYFNETPSLLNTWTPTALQNKIQFLESLAGGNESSHLALTTMSKNLPTLKLAWSLPVPIEHIHKVRSNSEAPLLNPDQLSFSTHTPLPPHDPIHIPTSSEVNANNTQTPPPSS</sequence>
<dbReference type="AlphaFoldDB" id="A0AAV7JZC2"/>
<dbReference type="EMBL" id="JAKMXF010000255">
    <property type="protein sequence ID" value="KAI6653695.1"/>
    <property type="molecule type" value="Genomic_DNA"/>
</dbReference>
<proteinExistence type="inferred from homology"/>
<keyword evidence="4" id="KW-0802">TPR repeat</keyword>
<dbReference type="GO" id="GO:0005634">
    <property type="term" value="C:nucleus"/>
    <property type="evidence" value="ECO:0007669"/>
    <property type="project" value="UniProtKB-SubCell"/>
</dbReference>
<keyword evidence="2" id="KW-0539">Nucleus</keyword>
<dbReference type="Proteomes" id="UP001165289">
    <property type="component" value="Unassembled WGS sequence"/>
</dbReference>
<evidence type="ECO:0000256" key="4">
    <source>
        <dbReference type="PROSITE-ProRule" id="PRU00339"/>
    </source>
</evidence>
<accession>A0AAV7JZC2</accession>
<feature type="compositionally biased region" description="Polar residues" evidence="5">
    <location>
        <begin position="434"/>
        <end position="445"/>
    </location>
</feature>
<dbReference type="PANTHER" id="PTHR14017">
    <property type="entry name" value="LYSINE-SPECIFIC DEMETHYLASE"/>
    <property type="match status" value="1"/>
</dbReference>
<evidence type="ECO:0000256" key="3">
    <source>
        <dbReference type="ARBA" id="ARBA00034483"/>
    </source>
</evidence>
<organism evidence="6 7">
    <name type="scientific">Oopsacas minuta</name>
    <dbReference type="NCBI Taxonomy" id="111878"/>
    <lineage>
        <taxon>Eukaryota</taxon>
        <taxon>Metazoa</taxon>
        <taxon>Porifera</taxon>
        <taxon>Hexactinellida</taxon>
        <taxon>Hexasterophora</taxon>
        <taxon>Lyssacinosida</taxon>
        <taxon>Leucopsacidae</taxon>
        <taxon>Oopsacas</taxon>
    </lineage>
</organism>
<gene>
    <name evidence="6" type="ORF">LOD99_3199</name>
</gene>
<dbReference type="InterPro" id="IPR019734">
    <property type="entry name" value="TPR_rpt"/>
</dbReference>
<evidence type="ECO:0000313" key="6">
    <source>
        <dbReference type="EMBL" id="KAI6653695.1"/>
    </source>
</evidence>
<reference evidence="6 7" key="1">
    <citation type="journal article" date="2023" name="BMC Biol.">
        <title>The compact genome of the sponge Oopsacas minuta (Hexactinellida) is lacking key metazoan core genes.</title>
        <authorList>
            <person name="Santini S."/>
            <person name="Schenkelaars Q."/>
            <person name="Jourda C."/>
            <person name="Duchesne M."/>
            <person name="Belahbib H."/>
            <person name="Rocher C."/>
            <person name="Selva M."/>
            <person name="Riesgo A."/>
            <person name="Vervoort M."/>
            <person name="Leys S.P."/>
            <person name="Kodjabachian L."/>
            <person name="Le Bivic A."/>
            <person name="Borchiellini C."/>
            <person name="Claverie J.M."/>
            <person name="Renard E."/>
        </authorList>
    </citation>
    <scope>NUCLEOTIDE SEQUENCE [LARGE SCALE GENOMIC DNA]</scope>
    <source>
        <strain evidence="6">SPO-2</strain>
    </source>
</reference>